<keyword evidence="2" id="KW-1185">Reference proteome</keyword>
<reference evidence="1" key="1">
    <citation type="submission" date="2023-07" db="EMBL/GenBank/DDBJ databases">
        <title>Black Yeasts Isolated from many extreme environments.</title>
        <authorList>
            <person name="Coleine C."/>
            <person name="Stajich J.E."/>
            <person name="Selbmann L."/>
        </authorList>
    </citation>
    <scope>NUCLEOTIDE SEQUENCE</scope>
    <source>
        <strain evidence="1">CCFEE 5714</strain>
    </source>
</reference>
<organism evidence="1 2">
    <name type="scientific">Vermiconidia calcicola</name>
    <dbReference type="NCBI Taxonomy" id="1690605"/>
    <lineage>
        <taxon>Eukaryota</taxon>
        <taxon>Fungi</taxon>
        <taxon>Dikarya</taxon>
        <taxon>Ascomycota</taxon>
        <taxon>Pezizomycotina</taxon>
        <taxon>Dothideomycetes</taxon>
        <taxon>Dothideomycetidae</taxon>
        <taxon>Mycosphaerellales</taxon>
        <taxon>Extremaceae</taxon>
        <taxon>Vermiconidia</taxon>
    </lineage>
</organism>
<gene>
    <name evidence="1" type="ORF">LTR37_008992</name>
</gene>
<evidence type="ECO:0000313" key="2">
    <source>
        <dbReference type="Proteomes" id="UP001281147"/>
    </source>
</evidence>
<comment type="caution">
    <text evidence="1">The sequence shown here is derived from an EMBL/GenBank/DDBJ whole genome shotgun (WGS) entry which is preliminary data.</text>
</comment>
<name>A0ACC3N977_9PEZI</name>
<dbReference type="Proteomes" id="UP001281147">
    <property type="component" value="Unassembled WGS sequence"/>
</dbReference>
<proteinExistence type="predicted"/>
<protein>
    <submittedName>
        <fullName evidence="1">Uncharacterized protein</fullName>
    </submittedName>
</protein>
<accession>A0ACC3N977</accession>
<evidence type="ECO:0000313" key="1">
    <source>
        <dbReference type="EMBL" id="KAK3712728.1"/>
    </source>
</evidence>
<dbReference type="EMBL" id="JAUTXU010000068">
    <property type="protein sequence ID" value="KAK3712728.1"/>
    <property type="molecule type" value="Genomic_DNA"/>
</dbReference>
<sequence length="158" mass="17859">MSLTISNRKKLPADPLARLNSLYQLLDLGGPHIAIRDEPRYHASLSLPPTIIRRLKKKDTLRLLEKLGRGKRRGERLRAKSEVARLGCAVLESLLMVGEGEKEGHGVKRAREAEEDDLREGEGEGWVPHKKKRARLVAVKVEEIDSSEVEVKEEEEQV</sequence>